<dbReference type="InterPro" id="IPR006094">
    <property type="entry name" value="Oxid_FAD_bind_N"/>
</dbReference>
<dbReference type="InterPro" id="IPR016169">
    <property type="entry name" value="FAD-bd_PCMH_sub2"/>
</dbReference>
<evidence type="ECO:0000256" key="6">
    <source>
        <dbReference type="SAM" id="SignalP"/>
    </source>
</evidence>
<keyword evidence="6" id="KW-0732">Signal</keyword>
<evidence type="ECO:0000256" key="4">
    <source>
        <dbReference type="ARBA" id="ARBA00022827"/>
    </source>
</evidence>
<keyword evidence="3" id="KW-0285">Flavoprotein</keyword>
<dbReference type="InterPro" id="IPR012951">
    <property type="entry name" value="BBE"/>
</dbReference>
<dbReference type="GO" id="GO:0016491">
    <property type="term" value="F:oxidoreductase activity"/>
    <property type="evidence" value="ECO:0007669"/>
    <property type="project" value="UniProtKB-KW"/>
</dbReference>
<gene>
    <name evidence="8" type="ORF">QBC33DRAFT_495788</name>
</gene>
<evidence type="ECO:0000259" key="7">
    <source>
        <dbReference type="PROSITE" id="PS51387"/>
    </source>
</evidence>
<dbReference type="PANTHER" id="PTHR42973">
    <property type="entry name" value="BINDING OXIDOREDUCTASE, PUTATIVE (AFU_ORTHOLOGUE AFUA_1G17690)-RELATED"/>
    <property type="match status" value="1"/>
</dbReference>
<keyword evidence="4" id="KW-0274">FAD</keyword>
<dbReference type="PANTHER" id="PTHR42973:SF39">
    <property type="entry name" value="FAD-BINDING PCMH-TYPE DOMAIN-CONTAINING PROTEIN"/>
    <property type="match status" value="1"/>
</dbReference>
<organism evidence="8 9">
    <name type="scientific">Phialemonium atrogriseum</name>
    <dbReference type="NCBI Taxonomy" id="1093897"/>
    <lineage>
        <taxon>Eukaryota</taxon>
        <taxon>Fungi</taxon>
        <taxon>Dikarya</taxon>
        <taxon>Ascomycota</taxon>
        <taxon>Pezizomycotina</taxon>
        <taxon>Sordariomycetes</taxon>
        <taxon>Sordariomycetidae</taxon>
        <taxon>Cephalothecales</taxon>
        <taxon>Cephalothecaceae</taxon>
        <taxon>Phialemonium</taxon>
    </lineage>
</organism>
<name>A0AAJ0FLH7_9PEZI</name>
<comment type="cofactor">
    <cofactor evidence="1">
        <name>FAD</name>
        <dbReference type="ChEBI" id="CHEBI:57692"/>
    </cofactor>
</comment>
<dbReference type="AlphaFoldDB" id="A0AAJ0FLH7"/>
<dbReference type="Gene3D" id="3.40.462.20">
    <property type="match status" value="1"/>
</dbReference>
<evidence type="ECO:0000256" key="5">
    <source>
        <dbReference type="ARBA" id="ARBA00023002"/>
    </source>
</evidence>
<evidence type="ECO:0000256" key="2">
    <source>
        <dbReference type="ARBA" id="ARBA00005466"/>
    </source>
</evidence>
<keyword evidence="5" id="KW-0560">Oxidoreductase</keyword>
<dbReference type="Proteomes" id="UP001244011">
    <property type="component" value="Unassembled WGS sequence"/>
</dbReference>
<dbReference type="SUPFAM" id="SSF56176">
    <property type="entry name" value="FAD-binding/transporter-associated domain-like"/>
    <property type="match status" value="1"/>
</dbReference>
<comment type="similarity">
    <text evidence="2">Belongs to the oxygen-dependent FAD-linked oxidoreductase family.</text>
</comment>
<reference evidence="8" key="1">
    <citation type="submission" date="2023-06" db="EMBL/GenBank/DDBJ databases">
        <title>Genome-scale phylogeny and comparative genomics of the fungal order Sordariales.</title>
        <authorList>
            <consortium name="Lawrence Berkeley National Laboratory"/>
            <person name="Hensen N."/>
            <person name="Bonometti L."/>
            <person name="Westerberg I."/>
            <person name="Brannstrom I.O."/>
            <person name="Guillou S."/>
            <person name="Cros-Aarteil S."/>
            <person name="Calhoun S."/>
            <person name="Haridas S."/>
            <person name="Kuo A."/>
            <person name="Mondo S."/>
            <person name="Pangilinan J."/>
            <person name="Riley R."/>
            <person name="Labutti K."/>
            <person name="Andreopoulos B."/>
            <person name="Lipzen A."/>
            <person name="Chen C."/>
            <person name="Yanf M."/>
            <person name="Daum C."/>
            <person name="Ng V."/>
            <person name="Clum A."/>
            <person name="Steindorff A."/>
            <person name="Ohm R."/>
            <person name="Martin F."/>
            <person name="Silar P."/>
            <person name="Natvig D."/>
            <person name="Lalanne C."/>
            <person name="Gautier V."/>
            <person name="Ament-Velasquez S.L."/>
            <person name="Kruys A."/>
            <person name="Hutchinson M.I."/>
            <person name="Powell A.J."/>
            <person name="Barry K."/>
            <person name="Miller A.N."/>
            <person name="Grigoriev I.V."/>
            <person name="Debuchy R."/>
            <person name="Gladieux P."/>
            <person name="Thoren M.H."/>
            <person name="Johannesson H."/>
        </authorList>
    </citation>
    <scope>NUCLEOTIDE SEQUENCE</scope>
    <source>
        <strain evidence="8">8032-3</strain>
    </source>
</reference>
<dbReference type="Pfam" id="PF08031">
    <property type="entry name" value="BBE"/>
    <property type="match status" value="1"/>
</dbReference>
<dbReference type="Pfam" id="PF01565">
    <property type="entry name" value="FAD_binding_4"/>
    <property type="match status" value="1"/>
</dbReference>
<feature type="chain" id="PRO_5042557037" evidence="6">
    <location>
        <begin position="22"/>
        <end position="525"/>
    </location>
</feature>
<feature type="signal peptide" evidence="6">
    <location>
        <begin position="1"/>
        <end position="21"/>
    </location>
</feature>
<dbReference type="InterPro" id="IPR016166">
    <property type="entry name" value="FAD-bd_PCMH"/>
</dbReference>
<evidence type="ECO:0000313" key="8">
    <source>
        <dbReference type="EMBL" id="KAK1765120.1"/>
    </source>
</evidence>
<dbReference type="PROSITE" id="PS51387">
    <property type="entry name" value="FAD_PCMH"/>
    <property type="match status" value="1"/>
</dbReference>
<evidence type="ECO:0000313" key="9">
    <source>
        <dbReference type="Proteomes" id="UP001244011"/>
    </source>
</evidence>
<dbReference type="EMBL" id="MU839016">
    <property type="protein sequence ID" value="KAK1765120.1"/>
    <property type="molecule type" value="Genomic_DNA"/>
</dbReference>
<dbReference type="InterPro" id="IPR050416">
    <property type="entry name" value="FAD-linked_Oxidoreductase"/>
</dbReference>
<dbReference type="GeneID" id="85308738"/>
<keyword evidence="9" id="KW-1185">Reference proteome</keyword>
<proteinExistence type="inferred from homology"/>
<dbReference type="GO" id="GO:0071949">
    <property type="term" value="F:FAD binding"/>
    <property type="evidence" value="ECO:0007669"/>
    <property type="project" value="InterPro"/>
</dbReference>
<evidence type="ECO:0000256" key="3">
    <source>
        <dbReference type="ARBA" id="ARBA00022630"/>
    </source>
</evidence>
<comment type="caution">
    <text evidence="8">The sequence shown here is derived from an EMBL/GenBank/DDBJ whole genome shotgun (WGS) entry which is preliminary data.</text>
</comment>
<accession>A0AAJ0FLH7</accession>
<sequence length="525" mass="57164">MGNMLQLLKLSLVLGAHVCLGHPGCQSEKVIKCLTASDVPQALPGTQEFAISSSVHNLRQQFTPLAIALPTTVSHVQAAVACGRKHGVKVNARSGGHSYASHGIGGEDGHLVIDLRFLNEVVVDPDTNIATIGPGTKLGNMAIALDAQGKRSIPQGICPKVGVGGHVLHGGWGYSTHNHGLFLDYLEEVQGVTANSSVVTASKTENPELFWALRGAGMSFVIATRFKFRTIPQPDEIQLFYMPFIWALSDAKAGWRIFQDYVASTARPKEMNIRVVIASAAVLGAEGSSIFLFEGAYHGSKADYETSIKPFRDAVMALGGYADVLNVPEVTSVGYLDSLLYANNNALLNLSPDPEPLESGIDDQLQLNGFYKSLVTDKLSDATVDPLMEALTNSSQTNPNRNWLWITSAIGGPNSALSTMFPANSTSYSHRSSLFLWEFSDLVDNTATYPNDVGIPWVNQFVDIVEREEGKQLGMYYNYADPTIGDHEVAGRRYWPGNYDRLAELKRIWDERGVFENPQTIGRSD</sequence>
<dbReference type="Gene3D" id="3.30.465.10">
    <property type="match status" value="1"/>
</dbReference>
<protein>
    <submittedName>
        <fullName evidence="8">Glucooligosaccharide oxidase</fullName>
    </submittedName>
</protein>
<evidence type="ECO:0000256" key="1">
    <source>
        <dbReference type="ARBA" id="ARBA00001974"/>
    </source>
</evidence>
<feature type="domain" description="FAD-binding PCMH-type" evidence="7">
    <location>
        <begin position="60"/>
        <end position="233"/>
    </location>
</feature>
<dbReference type="RefSeq" id="XP_060281333.1">
    <property type="nucleotide sequence ID" value="XM_060425551.1"/>
</dbReference>
<dbReference type="InterPro" id="IPR036318">
    <property type="entry name" value="FAD-bd_PCMH-like_sf"/>
</dbReference>